<keyword evidence="4" id="KW-1185">Reference proteome</keyword>
<dbReference type="CDD" id="cd06257">
    <property type="entry name" value="DnaJ"/>
    <property type="match status" value="1"/>
</dbReference>
<dbReference type="GO" id="GO:0005737">
    <property type="term" value="C:cytoplasm"/>
    <property type="evidence" value="ECO:0007669"/>
    <property type="project" value="TreeGrafter"/>
</dbReference>
<accession>A0A4R1PU96</accession>
<evidence type="ECO:0000256" key="1">
    <source>
        <dbReference type="ARBA" id="ARBA00022705"/>
    </source>
</evidence>
<dbReference type="GO" id="GO:0051082">
    <property type="term" value="F:unfolded protein binding"/>
    <property type="evidence" value="ECO:0007669"/>
    <property type="project" value="TreeGrafter"/>
</dbReference>
<gene>
    <name evidence="3" type="ORF">EV210_11114</name>
</gene>
<dbReference type="InterPro" id="IPR001623">
    <property type="entry name" value="DnaJ_domain"/>
</dbReference>
<protein>
    <submittedName>
        <fullName evidence="3">DnaJ-like protein</fullName>
    </submittedName>
</protein>
<dbReference type="OrthoDB" id="9779889at2"/>
<dbReference type="InterPro" id="IPR036869">
    <property type="entry name" value="J_dom_sf"/>
</dbReference>
<proteinExistence type="predicted"/>
<dbReference type="GO" id="GO:0006260">
    <property type="term" value="P:DNA replication"/>
    <property type="evidence" value="ECO:0007669"/>
    <property type="project" value="UniProtKB-KW"/>
</dbReference>
<dbReference type="PANTHER" id="PTHR43096">
    <property type="entry name" value="DNAJ HOMOLOG 1, MITOCHONDRIAL-RELATED"/>
    <property type="match status" value="1"/>
</dbReference>
<dbReference type="Proteomes" id="UP000295063">
    <property type="component" value="Unassembled WGS sequence"/>
</dbReference>
<comment type="caution">
    <text evidence="3">The sequence shown here is derived from an EMBL/GenBank/DDBJ whole genome shotgun (WGS) entry which is preliminary data.</text>
</comment>
<sequence>MKNYYSILGVPPTANKQDIRKAYREKAKLYHPDVK</sequence>
<reference evidence="3 4" key="1">
    <citation type="submission" date="2019-03" db="EMBL/GenBank/DDBJ databases">
        <title>Genomic Encyclopedia of Type Strains, Phase IV (KMG-IV): sequencing the most valuable type-strain genomes for metagenomic binning, comparative biology and taxonomic classification.</title>
        <authorList>
            <person name="Goeker M."/>
        </authorList>
    </citation>
    <scope>NUCLEOTIDE SEQUENCE [LARGE SCALE GENOMIC DNA]</scope>
    <source>
        <strain evidence="3 4">DSM 15969</strain>
    </source>
</reference>
<organism evidence="3 4">
    <name type="scientific">Anaerospora hongkongensis</name>
    <dbReference type="NCBI Taxonomy" id="244830"/>
    <lineage>
        <taxon>Bacteria</taxon>
        <taxon>Bacillati</taxon>
        <taxon>Bacillota</taxon>
        <taxon>Negativicutes</taxon>
        <taxon>Selenomonadales</taxon>
        <taxon>Sporomusaceae</taxon>
        <taxon>Anaerospora</taxon>
    </lineage>
</organism>
<feature type="domain" description="J" evidence="2">
    <location>
        <begin position="3"/>
        <end position="35"/>
    </location>
</feature>
<dbReference type="Pfam" id="PF00226">
    <property type="entry name" value="DnaJ"/>
    <property type="match status" value="1"/>
</dbReference>
<name>A0A4R1PU96_9FIRM</name>
<dbReference type="GO" id="GO:0042026">
    <property type="term" value="P:protein refolding"/>
    <property type="evidence" value="ECO:0007669"/>
    <property type="project" value="TreeGrafter"/>
</dbReference>
<evidence type="ECO:0000313" key="4">
    <source>
        <dbReference type="Proteomes" id="UP000295063"/>
    </source>
</evidence>
<keyword evidence="1" id="KW-0235">DNA replication</keyword>
<evidence type="ECO:0000259" key="2">
    <source>
        <dbReference type="PROSITE" id="PS50076"/>
    </source>
</evidence>
<dbReference type="PROSITE" id="PS50076">
    <property type="entry name" value="DNAJ_2"/>
    <property type="match status" value="1"/>
</dbReference>
<dbReference type="EMBL" id="SLUI01000011">
    <property type="protein sequence ID" value="TCL35551.1"/>
    <property type="molecule type" value="Genomic_DNA"/>
</dbReference>
<dbReference type="Gene3D" id="1.10.287.110">
    <property type="entry name" value="DnaJ domain"/>
    <property type="match status" value="1"/>
</dbReference>
<dbReference type="SUPFAM" id="SSF46565">
    <property type="entry name" value="Chaperone J-domain"/>
    <property type="match status" value="1"/>
</dbReference>
<dbReference type="PRINTS" id="PR00625">
    <property type="entry name" value="JDOMAIN"/>
</dbReference>
<dbReference type="AlphaFoldDB" id="A0A4R1PU96"/>
<dbReference type="PANTHER" id="PTHR43096:SF10">
    <property type="entry name" value="CHAPERONE PROTEIN DNAJ A6, CHLOROPLASTIC"/>
    <property type="match status" value="1"/>
</dbReference>
<evidence type="ECO:0000313" key="3">
    <source>
        <dbReference type="EMBL" id="TCL35551.1"/>
    </source>
</evidence>
<dbReference type="RefSeq" id="WP_132082308.1">
    <property type="nucleotide sequence ID" value="NZ_SLUI01000011.1"/>
</dbReference>